<comment type="caution">
    <text evidence="2">The sequence shown here is derived from an EMBL/GenBank/DDBJ whole genome shotgun (WGS) entry which is preliminary data.</text>
</comment>
<protein>
    <submittedName>
        <fullName evidence="2">Uncharacterized protein</fullName>
    </submittedName>
</protein>
<dbReference type="VEuPathDB" id="FungiDB:PC9H_004041"/>
<dbReference type="EMBL" id="JACETU010000002">
    <property type="protein sequence ID" value="KAF7437205.1"/>
    <property type="molecule type" value="Genomic_DNA"/>
</dbReference>
<feature type="region of interest" description="Disordered" evidence="1">
    <location>
        <begin position="65"/>
        <end position="127"/>
    </location>
</feature>
<evidence type="ECO:0000256" key="1">
    <source>
        <dbReference type="SAM" id="MobiDB-lite"/>
    </source>
</evidence>
<name>A0A8H7A6X7_PLEOS</name>
<organism evidence="2 3">
    <name type="scientific">Pleurotus ostreatus</name>
    <name type="common">Oyster mushroom</name>
    <name type="synonym">White-rot fungus</name>
    <dbReference type="NCBI Taxonomy" id="5322"/>
    <lineage>
        <taxon>Eukaryota</taxon>
        <taxon>Fungi</taxon>
        <taxon>Dikarya</taxon>
        <taxon>Basidiomycota</taxon>
        <taxon>Agaricomycotina</taxon>
        <taxon>Agaricomycetes</taxon>
        <taxon>Agaricomycetidae</taxon>
        <taxon>Agaricales</taxon>
        <taxon>Pleurotineae</taxon>
        <taxon>Pleurotaceae</taxon>
        <taxon>Pleurotus</taxon>
    </lineage>
</organism>
<sequence>MLSQITTSARLSTRAFGASARNARLFHSSFPASKTMVEKVSEVASTVNKKVGETLASTIETGEQATQATKEAIGSNAKAAKEQVDKASNMAGQKTNQAAAGAREAKKDFEKELPERPERPALGDRPSKVVWPTFGSIFF</sequence>
<dbReference type="RefSeq" id="XP_036635104.1">
    <property type="nucleotide sequence ID" value="XM_036773631.1"/>
</dbReference>
<keyword evidence="3" id="KW-1185">Reference proteome</keyword>
<proteinExistence type="predicted"/>
<gene>
    <name evidence="2" type="ORF">PC9H_004041</name>
</gene>
<reference evidence="2" key="1">
    <citation type="submission" date="2019-07" db="EMBL/GenBank/DDBJ databases">
        <authorList>
            <person name="Palmer J.M."/>
        </authorList>
    </citation>
    <scope>NUCLEOTIDE SEQUENCE</scope>
    <source>
        <strain evidence="2">PC9</strain>
    </source>
</reference>
<accession>A0A8H7A6X7</accession>
<dbReference type="AlphaFoldDB" id="A0A8H7A6X7"/>
<feature type="compositionally biased region" description="Basic and acidic residues" evidence="1">
    <location>
        <begin position="103"/>
        <end position="127"/>
    </location>
</feature>
<dbReference type="OrthoDB" id="4023585at2759"/>
<evidence type="ECO:0000313" key="2">
    <source>
        <dbReference type="EMBL" id="KAF7437205.1"/>
    </source>
</evidence>
<dbReference type="GeneID" id="59373859"/>
<dbReference type="Proteomes" id="UP000623687">
    <property type="component" value="Unassembled WGS sequence"/>
</dbReference>
<evidence type="ECO:0000313" key="3">
    <source>
        <dbReference type="Proteomes" id="UP000623687"/>
    </source>
</evidence>